<reference evidence="1 2" key="1">
    <citation type="journal article" date="2018" name="Nat. Biotechnol.">
        <title>A standardized bacterial taxonomy based on genome phylogeny substantially revises the tree of life.</title>
        <authorList>
            <person name="Parks D.H."/>
            <person name="Chuvochina M."/>
            <person name="Waite D.W."/>
            <person name="Rinke C."/>
            <person name="Skarshewski A."/>
            <person name="Chaumeil P.A."/>
            <person name="Hugenholtz P."/>
        </authorList>
    </citation>
    <scope>NUCLEOTIDE SEQUENCE [LARGE SCALE GENOMIC DNA]</scope>
    <source>
        <strain evidence="1">UBA9015</strain>
    </source>
</reference>
<protein>
    <submittedName>
        <fullName evidence="1">Uncharacterized protein</fullName>
    </submittedName>
</protein>
<accession>A0A3D0WA69</accession>
<gene>
    <name evidence="1" type="ORF">DEP91_05710</name>
</gene>
<dbReference type="Proteomes" id="UP000262699">
    <property type="component" value="Unassembled WGS sequence"/>
</dbReference>
<name>A0A3D0WA69_9SPHN</name>
<dbReference type="AlphaFoldDB" id="A0A3D0WA69"/>
<organism evidence="1 2">
    <name type="scientific">Sphingomonas bacterium</name>
    <dbReference type="NCBI Taxonomy" id="1895847"/>
    <lineage>
        <taxon>Bacteria</taxon>
        <taxon>Pseudomonadati</taxon>
        <taxon>Pseudomonadota</taxon>
        <taxon>Alphaproteobacteria</taxon>
        <taxon>Sphingomonadales</taxon>
        <taxon>Sphingomonadaceae</taxon>
        <taxon>Sphingomonas</taxon>
    </lineage>
</organism>
<evidence type="ECO:0000313" key="1">
    <source>
        <dbReference type="EMBL" id="HCB75657.1"/>
    </source>
</evidence>
<comment type="caution">
    <text evidence="1">The sequence shown here is derived from an EMBL/GenBank/DDBJ whole genome shotgun (WGS) entry which is preliminary data.</text>
</comment>
<dbReference type="EMBL" id="DOYJ01000161">
    <property type="protein sequence ID" value="HCB75657.1"/>
    <property type="molecule type" value="Genomic_DNA"/>
</dbReference>
<proteinExistence type="predicted"/>
<evidence type="ECO:0000313" key="2">
    <source>
        <dbReference type="Proteomes" id="UP000262699"/>
    </source>
</evidence>
<sequence>MFALLLASLTLGLGVPAQRWVQVSDPGYDPLFVDLASVQRSGDAASIVTEVRVTTLPIVRREQFRCAKRLMLVDLWDVSDPHNLTRRHAGREWRPVRETINGLKMIAIACGRRR</sequence>